<feature type="binding site" evidence="3">
    <location>
        <position position="322"/>
    </location>
    <ligand>
        <name>Zn(2+)</name>
        <dbReference type="ChEBI" id="CHEBI:29105"/>
        <note>catalytic</note>
    </ligand>
</feature>
<protein>
    <recommendedName>
        <fullName evidence="1">protein-ribulosamine 3-kinase</fullName>
        <ecNumber evidence="1">2.7.1.172</ecNumber>
    </recommendedName>
</protein>
<dbReference type="Gene3D" id="3.90.1200.10">
    <property type="match status" value="1"/>
</dbReference>
<dbReference type="InterPro" id="IPR011009">
    <property type="entry name" value="Kinase-like_dom_sf"/>
</dbReference>
<keyword evidence="3" id="KW-0862">Zinc</keyword>
<dbReference type="GO" id="GO:0046872">
    <property type="term" value="F:metal ion binding"/>
    <property type="evidence" value="ECO:0007669"/>
    <property type="project" value="UniProtKB-KW"/>
</dbReference>
<feature type="active site" evidence="3">
    <location>
        <position position="313"/>
    </location>
</feature>
<dbReference type="EMBL" id="OB660025">
    <property type="protein sequence ID" value="CAD7222048.1"/>
    <property type="molecule type" value="Genomic_DNA"/>
</dbReference>
<dbReference type="EC" id="2.7.1.172" evidence="1"/>
<gene>
    <name evidence="4" type="ORF">CTOB1V02_LOCUS67</name>
</gene>
<proteinExistence type="predicted"/>
<accession>A0A7R8VZP5</accession>
<dbReference type="AlphaFoldDB" id="A0A7R8VZP5"/>
<dbReference type="SUPFAM" id="SSF55486">
    <property type="entry name" value="Metalloproteases ('zincins'), catalytic domain"/>
    <property type="match status" value="1"/>
</dbReference>
<dbReference type="InterPro" id="IPR016477">
    <property type="entry name" value="Fructo-/Ketosamine-3-kinase"/>
</dbReference>
<evidence type="ECO:0000313" key="4">
    <source>
        <dbReference type="EMBL" id="CAD7222048.1"/>
    </source>
</evidence>
<dbReference type="GO" id="GO:0004222">
    <property type="term" value="F:metalloendopeptidase activity"/>
    <property type="evidence" value="ECO:0007669"/>
    <property type="project" value="InterPro"/>
</dbReference>
<dbReference type="Pfam" id="PF03881">
    <property type="entry name" value="Fructosamin_kin"/>
    <property type="match status" value="1"/>
</dbReference>
<dbReference type="InterPro" id="IPR024079">
    <property type="entry name" value="MetalloPept_cat_dom_sf"/>
</dbReference>
<dbReference type="OrthoDB" id="5772781at2759"/>
<dbReference type="PROSITE" id="PS50215">
    <property type="entry name" value="ADAM_MEPRO"/>
    <property type="match status" value="1"/>
</dbReference>
<comment type="catalytic activity">
    <reaction evidence="2">
        <text>N(6)-D-ribulosyl-L-lysyl-[protein] + ATP = N(6)-(3-O-phospho-D-ribulosyl)-L-lysyl-[protein] + ADP + H(+)</text>
        <dbReference type="Rhea" id="RHEA:48432"/>
        <dbReference type="Rhea" id="RHEA-COMP:12103"/>
        <dbReference type="Rhea" id="RHEA-COMP:12104"/>
        <dbReference type="ChEBI" id="CHEBI:15378"/>
        <dbReference type="ChEBI" id="CHEBI:30616"/>
        <dbReference type="ChEBI" id="CHEBI:90418"/>
        <dbReference type="ChEBI" id="CHEBI:90420"/>
        <dbReference type="ChEBI" id="CHEBI:456216"/>
        <dbReference type="EC" id="2.7.1.172"/>
    </reaction>
    <physiologicalReaction direction="left-to-right" evidence="2">
        <dbReference type="Rhea" id="RHEA:48433"/>
    </physiologicalReaction>
</comment>
<dbReference type="Pfam" id="PF13688">
    <property type="entry name" value="Reprolysin_5"/>
    <property type="match status" value="1"/>
</dbReference>
<name>A0A7R8VZP5_9CRUS</name>
<dbReference type="Gene3D" id="3.40.390.10">
    <property type="entry name" value="Collagenase (Catalytic Domain)"/>
    <property type="match status" value="1"/>
</dbReference>
<evidence type="ECO:0000256" key="1">
    <source>
        <dbReference type="ARBA" id="ARBA00011961"/>
    </source>
</evidence>
<dbReference type="GO" id="GO:0006508">
    <property type="term" value="P:proteolysis"/>
    <property type="evidence" value="ECO:0007669"/>
    <property type="project" value="InterPro"/>
</dbReference>
<dbReference type="Gene3D" id="3.30.200.20">
    <property type="entry name" value="Phosphorylase Kinase, domain 1"/>
    <property type="match status" value="1"/>
</dbReference>
<reference evidence="4" key="1">
    <citation type="submission" date="2020-11" db="EMBL/GenBank/DDBJ databases">
        <authorList>
            <person name="Tran Van P."/>
        </authorList>
    </citation>
    <scope>NUCLEOTIDE SEQUENCE</scope>
</reference>
<dbReference type="PANTHER" id="PTHR12149">
    <property type="entry name" value="FRUCTOSAMINE 3 KINASE-RELATED PROTEIN"/>
    <property type="match status" value="1"/>
</dbReference>
<dbReference type="InterPro" id="IPR001590">
    <property type="entry name" value="Peptidase_M12B"/>
</dbReference>
<evidence type="ECO:0000256" key="3">
    <source>
        <dbReference type="PROSITE-ProRule" id="PRU00276"/>
    </source>
</evidence>
<keyword evidence="3" id="KW-0479">Metal-binding</keyword>
<comment type="caution">
    <text evidence="3">Lacks conserved residue(s) required for the propagation of feature annotation.</text>
</comment>
<dbReference type="GO" id="GO:0102193">
    <property type="term" value="F:protein-ribulosamine 3-kinase activity"/>
    <property type="evidence" value="ECO:0007669"/>
    <property type="project" value="UniProtKB-EC"/>
</dbReference>
<feature type="binding site" evidence="3">
    <location>
        <position position="312"/>
    </location>
    <ligand>
        <name>Zn(2+)</name>
        <dbReference type="ChEBI" id="CHEBI:29105"/>
        <note>catalytic</note>
    </ligand>
</feature>
<dbReference type="SUPFAM" id="SSF56112">
    <property type="entry name" value="Protein kinase-like (PK-like)"/>
    <property type="match status" value="1"/>
</dbReference>
<evidence type="ECO:0000256" key="2">
    <source>
        <dbReference type="ARBA" id="ARBA00048655"/>
    </source>
</evidence>
<sequence length="718" mass="80310">MTKLSIAKSRLLLAIAVLTFICGFSSGLRASTDINIQISDLSSLEKDDKEQQIQLSLAGRDYIIKLWPSHIDDKLENLKGSHFKGSVIGDSQSWARLSYIDNHLTGYVKAFGELLEIDTLGGTADAKQIARKVDLSELKNRTSGLDRVLRAPPRPSDKPQALSVPPVTHREYKYKGVTRIMRLSIVVDSRFNRHYKGEGLEKAVSTINAVDGLFQDQFGLAVQLDSALLLTEANDPFLNYNGNIEQVLRAFRNYSLQHESLSDNQTAVHLFSGANDIDNIIGLSWIDTACRQDGYNASVSTLFSEQTLLAAHELAHNLGAVHDDDQSCTIEYNKIMWPNISAATNNRFSNCSKAAVIPKLNASCNLDNIDIGISLDLKQSIAFGTQAEILAVTAHNSHAYRDAPDIRSATLIQDGIQQVFASMLNSRLKEIQHELKQAFGESFDPAEAKAVSGGDINQCYKVRIAAEPYFLKTNTANHYAAFKAEKHALLKILDSATLLCPKPVYCGHSPNSSFLLIQYVDLNWNSQKEFLLGRNLAKMHKTTNDSYGWQEDNFIGLTPQINNRKNNWSEFWIENRLQPQRKLASKNHAPDAVLKLIERLEDFCKVALRDHHPVASLLHGDLWQGNASFTESGEGIVFDPASYYGDRETDIAMSELFGGFGHNFYAGYQQEWALPKAYQARKKIYQLYHVINHYNLFGQPYDTQAANLCKSILHSEFS</sequence>
<organism evidence="4">
    <name type="scientific">Cyprideis torosa</name>
    <dbReference type="NCBI Taxonomy" id="163714"/>
    <lineage>
        <taxon>Eukaryota</taxon>
        <taxon>Metazoa</taxon>
        <taxon>Ecdysozoa</taxon>
        <taxon>Arthropoda</taxon>
        <taxon>Crustacea</taxon>
        <taxon>Oligostraca</taxon>
        <taxon>Ostracoda</taxon>
        <taxon>Podocopa</taxon>
        <taxon>Podocopida</taxon>
        <taxon>Cytherocopina</taxon>
        <taxon>Cytheroidea</taxon>
        <taxon>Cytherideidae</taxon>
        <taxon>Cyprideis</taxon>
    </lineage>
</organism>
<feature type="binding site" evidence="3">
    <location>
        <position position="316"/>
    </location>
    <ligand>
        <name>Zn(2+)</name>
        <dbReference type="ChEBI" id="CHEBI:29105"/>
        <note>catalytic</note>
    </ligand>
</feature>
<dbReference type="PANTHER" id="PTHR12149:SF8">
    <property type="entry name" value="PROTEIN-RIBULOSAMINE 3-KINASE"/>
    <property type="match status" value="1"/>
</dbReference>